<name>A0A9N9I0H9_9GLOM</name>
<accession>A0A9N9I0H9</accession>
<evidence type="ECO:0000313" key="1">
    <source>
        <dbReference type="EMBL" id="CAG8714063.1"/>
    </source>
</evidence>
<dbReference type="AlphaFoldDB" id="A0A9N9I0H9"/>
<organism evidence="1 2">
    <name type="scientific">Cetraspora pellucida</name>
    <dbReference type="NCBI Taxonomy" id="1433469"/>
    <lineage>
        <taxon>Eukaryota</taxon>
        <taxon>Fungi</taxon>
        <taxon>Fungi incertae sedis</taxon>
        <taxon>Mucoromycota</taxon>
        <taxon>Glomeromycotina</taxon>
        <taxon>Glomeromycetes</taxon>
        <taxon>Diversisporales</taxon>
        <taxon>Gigasporaceae</taxon>
        <taxon>Cetraspora</taxon>
    </lineage>
</organism>
<keyword evidence="2" id="KW-1185">Reference proteome</keyword>
<dbReference type="OrthoDB" id="2347489at2759"/>
<proteinExistence type="predicted"/>
<dbReference type="Proteomes" id="UP000789759">
    <property type="component" value="Unassembled WGS sequence"/>
</dbReference>
<evidence type="ECO:0000313" key="2">
    <source>
        <dbReference type="Proteomes" id="UP000789759"/>
    </source>
</evidence>
<protein>
    <submittedName>
        <fullName evidence="1">19388_t:CDS:1</fullName>
    </submittedName>
</protein>
<reference evidence="1" key="1">
    <citation type="submission" date="2021-06" db="EMBL/GenBank/DDBJ databases">
        <authorList>
            <person name="Kallberg Y."/>
            <person name="Tangrot J."/>
            <person name="Rosling A."/>
        </authorList>
    </citation>
    <scope>NUCLEOTIDE SEQUENCE</scope>
    <source>
        <strain evidence="1">FL966</strain>
    </source>
</reference>
<comment type="caution">
    <text evidence="1">The sequence shown here is derived from an EMBL/GenBank/DDBJ whole genome shotgun (WGS) entry which is preliminary data.</text>
</comment>
<dbReference type="EMBL" id="CAJVQA010012144">
    <property type="protein sequence ID" value="CAG8714063.1"/>
    <property type="molecule type" value="Genomic_DNA"/>
</dbReference>
<gene>
    <name evidence="1" type="ORF">CPELLU_LOCUS12487</name>
</gene>
<sequence>MRIVKAKGYDGSGASVVGINTLANMRICLTYQTVFNALEQIVLKHRSTVQLYVQNNSKNLLIGCIDDYHNLHAKPIPFYSSNNTPIHNPNNVDARLLKAILSHDYIITLMKSYNTIKANWAWISNNIYKNLKNTKQYVKALNMFIELPELQHYLNQYIIPIPADFPEQLYIRRAIVNKLATNNPLISKEVKNNSEIKKKIEGKNNMIPCYYFSNIKSKFSFGALPLGYHTKFPPKNEKFCDYLMCSNMSNYGQVLICSHAYHEKCFSFQKFRCQYCLDYLCDSIEQLTTSYNNRLKMEEDMNDELFLYTNQSKNDDIEDADILSIQTDVDKKLENKILENRLEENKKEILTSHNFLQDITNLSY</sequence>